<evidence type="ECO:0000256" key="3">
    <source>
        <dbReference type="ARBA" id="ARBA00023125"/>
    </source>
</evidence>
<dbReference type="EMBL" id="BQKI01000095">
    <property type="protein sequence ID" value="GJN37366.1"/>
    <property type="molecule type" value="Genomic_DNA"/>
</dbReference>
<dbReference type="FunFam" id="3.30.730.10:FF:000001">
    <property type="entry name" value="Ethylene-responsive transcription factor 2"/>
    <property type="match status" value="1"/>
</dbReference>
<gene>
    <name evidence="8" type="primary">gb26308</name>
    <name evidence="8" type="ORF">PR202_gb26308</name>
</gene>
<proteinExistence type="predicted"/>
<evidence type="ECO:0000256" key="6">
    <source>
        <dbReference type="SAM" id="MobiDB-lite"/>
    </source>
</evidence>
<evidence type="ECO:0000259" key="7">
    <source>
        <dbReference type="PROSITE" id="PS51032"/>
    </source>
</evidence>
<sequence length="313" mass="34272">MEPDAYYAQAQIQQHAAGSQHHNQHLKPWPTALFPSPEPLVDCHGHGNYYSSASSSTPMMMMSRTAPLFGTKLRQLHFGGANEDSSSSGHINMSTSTTIITKNTSQSSSFSSSSSVALPERLIATRSQSDAVQEQHQQPDDVVVQAAAEEEEPMMMIGVRKRPWGKYAAEIRDSTRNGARVWLGTFNTAEAAALAYDQAAFAVRGPAAVLNYPVKRVQESLHAMGLIKADAAAGDDSPVQALKRRHCMRRRRSSQKSSKTTTTTALPRKQQTKAGHNVQKQQFQIQQQQCVVELVDLGTDYLEELLAASDCST</sequence>
<evidence type="ECO:0000256" key="1">
    <source>
        <dbReference type="ARBA" id="ARBA00004123"/>
    </source>
</evidence>
<dbReference type="PANTHER" id="PTHR31190">
    <property type="entry name" value="DNA-BINDING DOMAIN"/>
    <property type="match status" value="1"/>
</dbReference>
<name>A0AAV5FSX0_ELECO</name>
<evidence type="ECO:0000313" key="9">
    <source>
        <dbReference type="Proteomes" id="UP001054889"/>
    </source>
</evidence>
<feature type="compositionally biased region" description="Low complexity" evidence="6">
    <location>
        <begin position="255"/>
        <end position="269"/>
    </location>
</feature>
<feature type="region of interest" description="Disordered" evidence="6">
    <location>
        <begin position="248"/>
        <end position="277"/>
    </location>
</feature>
<dbReference type="Gene3D" id="3.30.730.10">
    <property type="entry name" value="AP2/ERF domain"/>
    <property type="match status" value="1"/>
</dbReference>
<dbReference type="GO" id="GO:0009873">
    <property type="term" value="P:ethylene-activated signaling pathway"/>
    <property type="evidence" value="ECO:0007669"/>
    <property type="project" value="InterPro"/>
</dbReference>
<evidence type="ECO:0000256" key="4">
    <source>
        <dbReference type="ARBA" id="ARBA00023163"/>
    </source>
</evidence>
<dbReference type="SUPFAM" id="SSF54171">
    <property type="entry name" value="DNA-binding domain"/>
    <property type="match status" value="1"/>
</dbReference>
<reference evidence="8" key="2">
    <citation type="submission" date="2021-12" db="EMBL/GenBank/DDBJ databases">
        <title>Resequencing data analysis of finger millet.</title>
        <authorList>
            <person name="Hatakeyama M."/>
            <person name="Aluri S."/>
            <person name="Balachadran M.T."/>
            <person name="Sivarajan S.R."/>
            <person name="Poveda L."/>
            <person name="Shimizu-Inatsugi R."/>
            <person name="Schlapbach R."/>
            <person name="Sreeman S.M."/>
            <person name="Shimizu K.K."/>
        </authorList>
    </citation>
    <scope>NUCLEOTIDE SEQUENCE</scope>
</reference>
<feature type="domain" description="AP2/ERF" evidence="7">
    <location>
        <begin position="155"/>
        <end position="213"/>
    </location>
</feature>
<comment type="caution">
    <text evidence="8">The sequence shown here is derived from an EMBL/GenBank/DDBJ whole genome shotgun (WGS) entry which is preliminary data.</text>
</comment>
<keyword evidence="9" id="KW-1185">Reference proteome</keyword>
<keyword evidence="4" id="KW-0804">Transcription</keyword>
<evidence type="ECO:0000256" key="2">
    <source>
        <dbReference type="ARBA" id="ARBA00023015"/>
    </source>
</evidence>
<keyword evidence="2" id="KW-0805">Transcription regulation</keyword>
<dbReference type="GO" id="GO:0003700">
    <property type="term" value="F:DNA-binding transcription factor activity"/>
    <property type="evidence" value="ECO:0007669"/>
    <property type="project" value="InterPro"/>
</dbReference>
<evidence type="ECO:0000313" key="8">
    <source>
        <dbReference type="EMBL" id="GJN37366.1"/>
    </source>
</evidence>
<protein>
    <recommendedName>
        <fullName evidence="7">AP2/ERF domain-containing protein</fullName>
    </recommendedName>
</protein>
<dbReference type="Proteomes" id="UP001054889">
    <property type="component" value="Unassembled WGS sequence"/>
</dbReference>
<dbReference type="PANTHER" id="PTHR31190:SF72">
    <property type="entry name" value="AP2 DOMAIN CONTAINING PROTEIN, EXPRESSED"/>
    <property type="match status" value="1"/>
</dbReference>
<dbReference type="InterPro" id="IPR036955">
    <property type="entry name" value="AP2/ERF_dom_sf"/>
</dbReference>
<dbReference type="CDD" id="cd00018">
    <property type="entry name" value="AP2"/>
    <property type="match status" value="1"/>
</dbReference>
<comment type="subcellular location">
    <subcellularLocation>
        <location evidence="1">Nucleus</location>
    </subcellularLocation>
</comment>
<dbReference type="PROSITE" id="PS51032">
    <property type="entry name" value="AP2_ERF"/>
    <property type="match status" value="1"/>
</dbReference>
<organism evidence="8 9">
    <name type="scientific">Eleusine coracana subsp. coracana</name>
    <dbReference type="NCBI Taxonomy" id="191504"/>
    <lineage>
        <taxon>Eukaryota</taxon>
        <taxon>Viridiplantae</taxon>
        <taxon>Streptophyta</taxon>
        <taxon>Embryophyta</taxon>
        <taxon>Tracheophyta</taxon>
        <taxon>Spermatophyta</taxon>
        <taxon>Magnoliopsida</taxon>
        <taxon>Liliopsida</taxon>
        <taxon>Poales</taxon>
        <taxon>Poaceae</taxon>
        <taxon>PACMAD clade</taxon>
        <taxon>Chloridoideae</taxon>
        <taxon>Cynodonteae</taxon>
        <taxon>Eleusininae</taxon>
        <taxon>Eleusine</taxon>
    </lineage>
</organism>
<dbReference type="InterPro" id="IPR016177">
    <property type="entry name" value="DNA-bd_dom_sf"/>
</dbReference>
<dbReference type="InterPro" id="IPR001471">
    <property type="entry name" value="AP2/ERF_dom"/>
</dbReference>
<dbReference type="InterPro" id="IPR044808">
    <property type="entry name" value="ERF_plant"/>
</dbReference>
<evidence type="ECO:0000256" key="5">
    <source>
        <dbReference type="ARBA" id="ARBA00023242"/>
    </source>
</evidence>
<dbReference type="GO" id="GO:0005634">
    <property type="term" value="C:nucleus"/>
    <property type="evidence" value="ECO:0007669"/>
    <property type="project" value="UniProtKB-SubCell"/>
</dbReference>
<reference evidence="8" key="1">
    <citation type="journal article" date="2018" name="DNA Res.">
        <title>Multiple hybrid de novo genome assembly of finger millet, an orphan allotetraploid crop.</title>
        <authorList>
            <person name="Hatakeyama M."/>
            <person name="Aluri S."/>
            <person name="Balachadran M.T."/>
            <person name="Sivarajan S.R."/>
            <person name="Patrignani A."/>
            <person name="Gruter S."/>
            <person name="Poveda L."/>
            <person name="Shimizu-Inatsugi R."/>
            <person name="Baeten J."/>
            <person name="Francoijs K.J."/>
            <person name="Nataraja K.N."/>
            <person name="Reddy Y.A.N."/>
            <person name="Phadnis S."/>
            <person name="Ravikumar R.L."/>
            <person name="Schlapbach R."/>
            <person name="Sreeman S.M."/>
            <person name="Shimizu K.K."/>
        </authorList>
    </citation>
    <scope>NUCLEOTIDE SEQUENCE</scope>
</reference>
<dbReference type="SMART" id="SM00380">
    <property type="entry name" value="AP2"/>
    <property type="match status" value="1"/>
</dbReference>
<dbReference type="PRINTS" id="PR00367">
    <property type="entry name" value="ETHRSPELEMNT"/>
</dbReference>
<keyword evidence="3" id="KW-0238">DNA-binding</keyword>
<keyword evidence="5" id="KW-0539">Nucleus</keyword>
<accession>A0AAV5FSX0</accession>
<dbReference type="AlphaFoldDB" id="A0AAV5FSX0"/>
<dbReference type="GO" id="GO:0003677">
    <property type="term" value="F:DNA binding"/>
    <property type="evidence" value="ECO:0007669"/>
    <property type="project" value="UniProtKB-KW"/>
</dbReference>
<dbReference type="Pfam" id="PF00847">
    <property type="entry name" value="AP2"/>
    <property type="match status" value="1"/>
</dbReference>